<reference evidence="1 2" key="1">
    <citation type="journal article" date="2021" name="Sci. Rep.">
        <title>Chromosome anchoring in Senegalese sole (Solea senegalensis) reveals sex-associated markers and genome rearrangements in flatfish.</title>
        <authorList>
            <person name="Guerrero-Cozar I."/>
            <person name="Gomez-Garrido J."/>
            <person name="Berbel C."/>
            <person name="Martinez-Blanch J.F."/>
            <person name="Alioto T."/>
            <person name="Claros M.G."/>
            <person name="Gagnaire P.A."/>
            <person name="Manchado M."/>
        </authorList>
    </citation>
    <scope>NUCLEOTIDE SEQUENCE [LARGE SCALE GENOMIC DNA]</scope>
    <source>
        <strain evidence="1">Sse05_10M</strain>
    </source>
</reference>
<evidence type="ECO:0000313" key="2">
    <source>
        <dbReference type="Proteomes" id="UP000693946"/>
    </source>
</evidence>
<accession>A0AAV6PHW3</accession>
<dbReference type="EMBL" id="JAGKHQ010000691">
    <property type="protein sequence ID" value="KAG7465582.1"/>
    <property type="molecule type" value="Genomic_DNA"/>
</dbReference>
<organism evidence="1 2">
    <name type="scientific">Solea senegalensis</name>
    <name type="common">Senegalese sole</name>
    <dbReference type="NCBI Taxonomy" id="28829"/>
    <lineage>
        <taxon>Eukaryota</taxon>
        <taxon>Metazoa</taxon>
        <taxon>Chordata</taxon>
        <taxon>Craniata</taxon>
        <taxon>Vertebrata</taxon>
        <taxon>Euteleostomi</taxon>
        <taxon>Actinopterygii</taxon>
        <taxon>Neopterygii</taxon>
        <taxon>Teleostei</taxon>
        <taxon>Neoteleostei</taxon>
        <taxon>Acanthomorphata</taxon>
        <taxon>Carangaria</taxon>
        <taxon>Pleuronectiformes</taxon>
        <taxon>Pleuronectoidei</taxon>
        <taxon>Soleidae</taxon>
        <taxon>Solea</taxon>
    </lineage>
</organism>
<evidence type="ECO:0000313" key="1">
    <source>
        <dbReference type="EMBL" id="KAG7465582.1"/>
    </source>
</evidence>
<sequence length="88" mass="9554">MTASISCRWRYTRTDLRLAAGGGLQELTSDQLSAAGGGLQELTLDQLQVKVLQTETTRGQHRQSLIFKDATEFPVFGSATASLSHSLE</sequence>
<keyword evidence="2" id="KW-1185">Reference proteome</keyword>
<proteinExistence type="predicted"/>
<comment type="caution">
    <text evidence="1">The sequence shown here is derived from an EMBL/GenBank/DDBJ whole genome shotgun (WGS) entry which is preliminary data.</text>
</comment>
<name>A0AAV6PHW3_SOLSE</name>
<protein>
    <submittedName>
        <fullName evidence="1">Uncharacterized protein</fullName>
    </submittedName>
</protein>
<gene>
    <name evidence="1" type="ORF">JOB18_043893</name>
</gene>
<dbReference type="Proteomes" id="UP000693946">
    <property type="component" value="Unassembled WGS sequence"/>
</dbReference>
<dbReference type="AlphaFoldDB" id="A0AAV6PHW3"/>